<dbReference type="SUPFAM" id="SSF55486">
    <property type="entry name" value="Metalloproteases ('zincins'), catalytic domain"/>
    <property type="match status" value="1"/>
</dbReference>
<dbReference type="Pfam" id="PF20774">
    <property type="entry name" value="InhA-like_VEG"/>
    <property type="match status" value="1"/>
</dbReference>
<feature type="region of interest" description="Disordered" evidence="1">
    <location>
        <begin position="25"/>
        <end position="56"/>
    </location>
</feature>
<feature type="domain" description="Peptidase M6-like" evidence="3">
    <location>
        <begin position="113"/>
        <end position="410"/>
    </location>
</feature>
<gene>
    <name evidence="5" type="ORF">BN11_940003</name>
</gene>
<reference evidence="5 6" key="1">
    <citation type="journal article" date="2013" name="ISME J.">
        <title>A metabolic model for members of the genus Tetrasphaera involved in enhanced biological phosphorus removal.</title>
        <authorList>
            <person name="Kristiansen R."/>
            <person name="Nguyen H.T.T."/>
            <person name="Saunders A.M."/>
            <person name="Nielsen J.L."/>
            <person name="Wimmer R."/>
            <person name="Le V.Q."/>
            <person name="McIlroy S.J."/>
            <person name="Petrovski S."/>
            <person name="Seviour R.J."/>
            <person name="Calteau A."/>
            <person name="Nielsen K.L."/>
            <person name="Nielsen P.H."/>
        </authorList>
    </citation>
    <scope>NUCLEOTIDE SEQUENCE [LARGE SCALE GENOMIC DNA]</scope>
    <source>
        <strain evidence="5 6">Ben110</strain>
    </source>
</reference>
<evidence type="ECO:0000313" key="5">
    <source>
        <dbReference type="EMBL" id="CCH75768.1"/>
    </source>
</evidence>
<dbReference type="EMBL" id="CAJA01000523">
    <property type="protein sequence ID" value="CCH75768.1"/>
    <property type="molecule type" value="Genomic_DNA"/>
</dbReference>
<proteinExistence type="predicted"/>
<dbReference type="Gene3D" id="2.60.120.260">
    <property type="entry name" value="Galactose-binding domain-like"/>
    <property type="match status" value="1"/>
</dbReference>
<evidence type="ECO:0000259" key="3">
    <source>
        <dbReference type="Pfam" id="PF05547"/>
    </source>
</evidence>
<keyword evidence="6" id="KW-1185">Reference proteome</keyword>
<dbReference type="STRING" id="1193182.BN11_940003"/>
<keyword evidence="5" id="KW-0378">Hydrolase</keyword>
<feature type="compositionally biased region" description="Low complexity" evidence="1">
    <location>
        <begin position="25"/>
        <end position="42"/>
    </location>
</feature>
<feature type="domain" description="Immune inhibitor A-like metallopeptidase VEG" evidence="4">
    <location>
        <begin position="604"/>
        <end position="756"/>
    </location>
</feature>
<feature type="chain" id="PRO_5004877740" evidence="2">
    <location>
        <begin position="29"/>
        <end position="771"/>
    </location>
</feature>
<dbReference type="SUPFAM" id="SSF49899">
    <property type="entry name" value="Concanavalin A-like lectins/glucanases"/>
    <property type="match status" value="1"/>
</dbReference>
<dbReference type="Pfam" id="PF20773">
    <property type="entry name" value="InhA-like_MAM"/>
    <property type="match status" value="1"/>
</dbReference>
<protein>
    <submittedName>
        <fullName evidence="5">Putative secreted protease</fullName>
    </submittedName>
</protein>
<dbReference type="InterPro" id="IPR048665">
    <property type="entry name" value="InhA-like_VEG"/>
</dbReference>
<feature type="signal peptide" evidence="2">
    <location>
        <begin position="1"/>
        <end position="28"/>
    </location>
</feature>
<comment type="caution">
    <text evidence="5">The sequence shown here is derived from an EMBL/GenBank/DDBJ whole genome shotgun (WGS) entry which is preliminary data.</text>
</comment>
<dbReference type="GO" id="GO:0008233">
    <property type="term" value="F:peptidase activity"/>
    <property type="evidence" value="ECO:0007669"/>
    <property type="project" value="UniProtKB-KW"/>
</dbReference>
<feature type="region of interest" description="Disordered" evidence="1">
    <location>
        <begin position="80"/>
        <end position="101"/>
    </location>
</feature>
<dbReference type="InterPro" id="IPR013320">
    <property type="entry name" value="ConA-like_dom_sf"/>
</dbReference>
<keyword evidence="2" id="KW-0732">Signal</keyword>
<dbReference type="Pfam" id="PF05547">
    <property type="entry name" value="Peptidase_M6"/>
    <property type="match status" value="1"/>
</dbReference>
<dbReference type="PANTHER" id="PTHR41775:SF1">
    <property type="entry name" value="PEPTIDASE M6-LIKE DOMAIN-CONTAINING PROTEIN"/>
    <property type="match status" value="1"/>
</dbReference>
<feature type="region of interest" description="Disordered" evidence="1">
    <location>
        <begin position="137"/>
        <end position="157"/>
    </location>
</feature>
<accession>W6K1H9</accession>
<dbReference type="Proteomes" id="UP000035763">
    <property type="component" value="Unassembled WGS sequence"/>
</dbReference>
<organism evidence="5 6">
    <name type="scientific">Nostocoides australiense Ben110</name>
    <dbReference type="NCBI Taxonomy" id="1193182"/>
    <lineage>
        <taxon>Bacteria</taxon>
        <taxon>Bacillati</taxon>
        <taxon>Actinomycetota</taxon>
        <taxon>Actinomycetes</taxon>
        <taxon>Micrococcales</taxon>
        <taxon>Intrasporangiaceae</taxon>
        <taxon>Nostocoides</taxon>
    </lineage>
</organism>
<dbReference type="AlphaFoldDB" id="W6K1H9"/>
<sequence length="771" mass="84702">MRKRHVGAVSGIAIAALALTIAPSTAQAGPSPAPAAGSADGAMKTRRGGDSLPNPLADAQSKLREEAVAKLLSGEAKLEGSGASRTIKIPGNTSPQARGTDAAKGRWVWYPVNREESIFSILTDFGSKTMAATGGTPGPLHNQIPEPDRNWDGSATDDNSTYWKPDFNRSHYLNMMFGPAPSFRDFYQKQSQGRFLAKGDVSNWVKVPYNQARYGSNEISEADGYWNYIKDTATAWFNSQKAMGKTDAQIKTYLRQFDKVDRYDYDGDGVYLEPDGYIDHFQAIHAGEGEEAGASPDAIWSHRWYAFSTNYGVTGPSFNKAGGVPLGNSGIWIGDYTTEPENGGLGVFTHEFGHDLGLRDYYDTADGTGMGNSTAFWSLMSSGSWLNDGNPDIGTKPGYMGAHEKLMMGWLDYKLVQYGQNTDVKLGIANKDALHMPQAVAVLLPKRTHIENYNKPYAGNYEWWSGSGDDLQNTMSRALDLTGASTASLNMMMWAEIEEDYDYLYAEVSTDGGSTWKSVWSYTGVNPKWVPVSINLNAYAGKKVDLRFRYGTDGGLAEAGAFLDNIVVKKGSTTVLSDGAENGDNGWTLKGFKRTTGTEKVQSTNYYLAENRIYNGYDHTLRDGPYNFGWANTRPNWVERFPFQNGMLVWYVDNYYADNNTYTHPGEGFALPVDVHPELMAIAGSPLTNRRSSYDATFGVEKTDVVTLHKNGVAKTWGAKMGVRTFDDTNPNRYWSAGNPQNSVKVAGTGTKITVKKSLSRGWVLDVAVRF</sequence>
<evidence type="ECO:0000256" key="1">
    <source>
        <dbReference type="SAM" id="MobiDB-lite"/>
    </source>
</evidence>
<dbReference type="NCBIfam" id="TIGR03296">
    <property type="entry name" value="M6dom_TIGR03296"/>
    <property type="match status" value="1"/>
</dbReference>
<evidence type="ECO:0000313" key="6">
    <source>
        <dbReference type="Proteomes" id="UP000035763"/>
    </source>
</evidence>
<dbReference type="InterPro" id="IPR008757">
    <property type="entry name" value="Peptidase_M6-like_domain"/>
</dbReference>
<name>W6K1H9_9MICO</name>
<evidence type="ECO:0000256" key="2">
    <source>
        <dbReference type="SAM" id="SignalP"/>
    </source>
</evidence>
<dbReference type="GO" id="GO:0006508">
    <property type="term" value="P:proteolysis"/>
    <property type="evidence" value="ECO:0007669"/>
    <property type="project" value="UniProtKB-KW"/>
</dbReference>
<dbReference type="PANTHER" id="PTHR41775">
    <property type="entry name" value="SECRETED PROTEIN-RELATED"/>
    <property type="match status" value="1"/>
</dbReference>
<evidence type="ECO:0000259" key="4">
    <source>
        <dbReference type="Pfam" id="PF20774"/>
    </source>
</evidence>
<keyword evidence="5" id="KW-0645">Protease</keyword>